<evidence type="ECO:0000313" key="2">
    <source>
        <dbReference type="Proteomes" id="UP000054783"/>
    </source>
</evidence>
<reference evidence="1 2" key="1">
    <citation type="submission" date="2015-01" db="EMBL/GenBank/DDBJ databases">
        <title>Evolution of Trichinella species and genotypes.</title>
        <authorList>
            <person name="Korhonen P.K."/>
            <person name="Edoardo P."/>
            <person name="Giuseppe L.R."/>
            <person name="Gasser R.B."/>
        </authorList>
    </citation>
    <scope>NUCLEOTIDE SEQUENCE [LARGE SCALE GENOMIC DNA]</scope>
    <source>
        <strain evidence="1">ISS2496</strain>
    </source>
</reference>
<dbReference type="EMBL" id="JYDQ01005502">
    <property type="protein sequence ID" value="KRX78164.1"/>
    <property type="molecule type" value="Genomic_DNA"/>
</dbReference>
<evidence type="ECO:0000313" key="1">
    <source>
        <dbReference type="EMBL" id="KRX78164.1"/>
    </source>
</evidence>
<name>A0A0V0WQZ7_9BILA</name>
<dbReference type="PANTHER" id="PTHR35046">
    <property type="entry name" value="ZINC KNUCKLE (CCHC-TYPE) FAMILY PROTEIN"/>
    <property type="match status" value="1"/>
</dbReference>
<dbReference type="Proteomes" id="UP000054783">
    <property type="component" value="Unassembled WGS sequence"/>
</dbReference>
<dbReference type="STRING" id="990121.A0A0V0WQZ7"/>
<keyword evidence="2" id="KW-1185">Reference proteome</keyword>
<dbReference type="SUPFAM" id="SSF56672">
    <property type="entry name" value="DNA/RNA polymerases"/>
    <property type="match status" value="1"/>
</dbReference>
<dbReference type="PANTHER" id="PTHR35046:SF26">
    <property type="entry name" value="RNA-DIRECTED DNA POLYMERASE"/>
    <property type="match status" value="1"/>
</dbReference>
<organism evidence="1 2">
    <name type="scientific">Trichinella patagoniensis</name>
    <dbReference type="NCBI Taxonomy" id="990121"/>
    <lineage>
        <taxon>Eukaryota</taxon>
        <taxon>Metazoa</taxon>
        <taxon>Ecdysozoa</taxon>
        <taxon>Nematoda</taxon>
        <taxon>Enoplea</taxon>
        <taxon>Dorylaimia</taxon>
        <taxon>Trichinellida</taxon>
        <taxon>Trichinellidae</taxon>
        <taxon>Trichinella</taxon>
    </lineage>
</organism>
<accession>A0A0V0WQZ7</accession>
<proteinExistence type="predicted"/>
<comment type="caution">
    <text evidence="1">The sequence shown here is derived from an EMBL/GenBank/DDBJ whole genome shotgun (WGS) entry which is preliminary data.</text>
</comment>
<dbReference type="Gene3D" id="3.10.10.10">
    <property type="entry name" value="HIV Type 1 Reverse Transcriptase, subunit A, domain 1"/>
    <property type="match status" value="1"/>
</dbReference>
<gene>
    <name evidence="1" type="primary">TY3B-I</name>
    <name evidence="1" type="ORF">T12_3702</name>
</gene>
<protein>
    <submittedName>
        <fullName evidence="1">Transposon Ty3-I Gag-Pol polyprotein</fullName>
    </submittedName>
</protein>
<sequence length="69" mass="7711">EFADVFPQDVPPGLPPIRGIEHQIDLIPGASLPNRAPYRTNPEETREIMRQVQELLDKGYIRGSLSPCA</sequence>
<feature type="non-terminal residue" evidence="1">
    <location>
        <position position="69"/>
    </location>
</feature>
<dbReference type="AlphaFoldDB" id="A0A0V0WQZ7"/>
<dbReference type="InterPro" id="IPR043502">
    <property type="entry name" value="DNA/RNA_pol_sf"/>
</dbReference>
<feature type="non-terminal residue" evidence="1">
    <location>
        <position position="1"/>
    </location>
</feature>